<keyword evidence="2" id="KW-0812">Transmembrane</keyword>
<organism evidence="3 4">
    <name type="scientific">Mesorhizobium zhangyense</name>
    <dbReference type="NCBI Taxonomy" id="1776730"/>
    <lineage>
        <taxon>Bacteria</taxon>
        <taxon>Pseudomonadati</taxon>
        <taxon>Pseudomonadota</taxon>
        <taxon>Alphaproteobacteria</taxon>
        <taxon>Hyphomicrobiales</taxon>
        <taxon>Phyllobacteriaceae</taxon>
        <taxon>Mesorhizobium</taxon>
    </lineage>
</organism>
<protein>
    <submittedName>
        <fullName evidence="3">Uncharacterized protein</fullName>
    </submittedName>
</protein>
<evidence type="ECO:0000256" key="1">
    <source>
        <dbReference type="SAM" id="MobiDB-lite"/>
    </source>
</evidence>
<feature type="region of interest" description="Disordered" evidence="1">
    <location>
        <begin position="233"/>
        <end position="352"/>
    </location>
</feature>
<evidence type="ECO:0000256" key="2">
    <source>
        <dbReference type="SAM" id="Phobius"/>
    </source>
</evidence>
<keyword evidence="2" id="KW-0472">Membrane</keyword>
<accession>A0A7C9R7V4</accession>
<dbReference type="RefSeq" id="WP_165118332.1">
    <property type="nucleotide sequence ID" value="NZ_JAAKZG010000005.1"/>
</dbReference>
<keyword evidence="2" id="KW-1133">Transmembrane helix</keyword>
<keyword evidence="4" id="KW-1185">Reference proteome</keyword>
<dbReference type="AlphaFoldDB" id="A0A7C9R7V4"/>
<feature type="compositionally biased region" description="Basic and acidic residues" evidence="1">
    <location>
        <begin position="183"/>
        <end position="192"/>
    </location>
</feature>
<feature type="region of interest" description="Disordered" evidence="1">
    <location>
        <begin position="91"/>
        <end position="192"/>
    </location>
</feature>
<gene>
    <name evidence="3" type="ORF">G6N74_14085</name>
</gene>
<feature type="transmembrane region" description="Helical" evidence="2">
    <location>
        <begin position="195"/>
        <end position="216"/>
    </location>
</feature>
<feature type="compositionally biased region" description="Basic and acidic residues" evidence="1">
    <location>
        <begin position="130"/>
        <end position="140"/>
    </location>
</feature>
<dbReference type="EMBL" id="JAAKZG010000005">
    <property type="protein sequence ID" value="NGN42195.1"/>
    <property type="molecule type" value="Genomic_DNA"/>
</dbReference>
<evidence type="ECO:0000313" key="4">
    <source>
        <dbReference type="Proteomes" id="UP000481252"/>
    </source>
</evidence>
<feature type="compositionally biased region" description="Low complexity" evidence="1">
    <location>
        <begin position="324"/>
        <end position="352"/>
    </location>
</feature>
<proteinExistence type="predicted"/>
<sequence>MADFVAVLKKTLDGLSEATPELRQKVYDKARGTIAAKLAAINPPPPQAVVDRQKRALEDAIEAVEKEYPPRPGPKISSDPLEELENVFASIERQKTEPPKPRFDNTFKADSAPKPPVPAAPAPAAFDPAPRMEPKAEPAPKGELWPKTTPVVAPPPTAAPARSEAPVREDVFGPENDDDDIQTDERENETRKRGYGGLIAAVIALAVIAGGGYGVWLNKDAFVSLFGMNGSKTATTTPSVTPPATSPAKPETNTAANPPAGEQPSPAAPPPANGGTDSEPKFTQRLNADGSEIDPGPAGGPAAIGEGTSVAAVTQPPETPAPAAPGATTDPAAPPAAQGQTPAAPGAPAAQPGVAVGQRAIFYEERTNVAEGSAEPGSIVWSVVQESPGGDLPPEPAIRAEATIPGKDLQLRMTIRRNADQTLPASHIIEVIFLTPDGFEGGGIENILRVSMKGSEQEAGSPLIGIPAKIADGFFLVALNDGKQEMDANMALLRRQSWIDVPIVYKSGRRALFTMEKGIPGQKAFDDAMKAWDAARSG</sequence>
<feature type="compositionally biased region" description="Basic and acidic residues" evidence="1">
    <location>
        <begin position="92"/>
        <end position="107"/>
    </location>
</feature>
<dbReference type="Proteomes" id="UP000481252">
    <property type="component" value="Unassembled WGS sequence"/>
</dbReference>
<reference evidence="3 4" key="1">
    <citation type="submission" date="2020-02" db="EMBL/GenBank/DDBJ databases">
        <title>Genome sequence of the type strain CGMCC 1.15528 of Mesorhizobium zhangyense.</title>
        <authorList>
            <person name="Gao J."/>
            <person name="Sun J."/>
        </authorList>
    </citation>
    <scope>NUCLEOTIDE SEQUENCE [LARGE SCALE GENOMIC DNA]</scope>
    <source>
        <strain evidence="3 4">CGMCC 1.15528</strain>
    </source>
</reference>
<comment type="caution">
    <text evidence="3">The sequence shown here is derived from an EMBL/GenBank/DDBJ whole genome shotgun (WGS) entry which is preliminary data.</text>
</comment>
<evidence type="ECO:0000313" key="3">
    <source>
        <dbReference type="EMBL" id="NGN42195.1"/>
    </source>
</evidence>
<name>A0A7C9R7V4_9HYPH</name>